<dbReference type="PROSITE" id="PS01039">
    <property type="entry name" value="SBP_BACTERIAL_3"/>
    <property type="match status" value="1"/>
</dbReference>
<dbReference type="InterPro" id="IPR001638">
    <property type="entry name" value="Solute-binding_3/MltF_N"/>
</dbReference>
<keyword evidence="8" id="KW-1185">Reference proteome</keyword>
<gene>
    <name evidence="7" type="ORF">EOS_10525</name>
</gene>
<dbReference type="Proteomes" id="UP000035963">
    <property type="component" value="Unassembled WGS sequence"/>
</dbReference>
<reference evidence="7 8" key="1">
    <citation type="journal article" date="2015" name="Genome Announc.">
        <title>Draft Genome Sequence of Burkholderia sp. Strain PML1(12), an Ectomycorrhizosphere-Inhabiting Bacterium with Effective Mineral-Weathering Ability.</title>
        <authorList>
            <person name="Uroz S."/>
            <person name="Oger P."/>
        </authorList>
    </citation>
    <scope>NUCLEOTIDE SEQUENCE [LARGE SCALE GENOMIC DNA]</scope>
    <source>
        <strain evidence="8">PML1(12)</strain>
    </source>
</reference>
<evidence type="ECO:0000313" key="7">
    <source>
        <dbReference type="EMBL" id="KLU26222.1"/>
    </source>
</evidence>
<evidence type="ECO:0000256" key="2">
    <source>
        <dbReference type="ARBA" id="ARBA00010333"/>
    </source>
</evidence>
<evidence type="ECO:0000313" key="8">
    <source>
        <dbReference type="Proteomes" id="UP000035963"/>
    </source>
</evidence>
<name>A0A0J1D0E3_9BURK</name>
<dbReference type="AlphaFoldDB" id="A0A0J1D0E3"/>
<dbReference type="PANTHER" id="PTHR35936">
    <property type="entry name" value="MEMBRANE-BOUND LYTIC MUREIN TRANSGLYCOSYLASE F"/>
    <property type="match status" value="1"/>
</dbReference>
<evidence type="ECO:0000256" key="1">
    <source>
        <dbReference type="ARBA" id="ARBA00004196"/>
    </source>
</evidence>
<comment type="subcellular location">
    <subcellularLocation>
        <location evidence="1">Cell envelope</location>
    </subcellularLocation>
</comment>
<dbReference type="RefSeq" id="WP_047846568.1">
    <property type="nucleotide sequence ID" value="NZ_AEJF01000075.1"/>
</dbReference>
<dbReference type="CDD" id="cd01072">
    <property type="entry name" value="PBP2_SMa0082_like"/>
    <property type="match status" value="1"/>
</dbReference>
<organism evidence="7 8">
    <name type="scientific">Caballeronia mineralivorans PML1(12)</name>
    <dbReference type="NCBI Taxonomy" id="908627"/>
    <lineage>
        <taxon>Bacteria</taxon>
        <taxon>Pseudomonadati</taxon>
        <taxon>Pseudomonadota</taxon>
        <taxon>Betaproteobacteria</taxon>
        <taxon>Burkholderiales</taxon>
        <taxon>Burkholderiaceae</taxon>
        <taxon>Caballeronia</taxon>
    </lineage>
</organism>
<evidence type="ECO:0000256" key="5">
    <source>
        <dbReference type="SAM" id="SignalP"/>
    </source>
</evidence>
<dbReference type="PATRIC" id="fig|908627.4.peg.2334"/>
<comment type="caution">
    <text evidence="7">The sequence shown here is derived from an EMBL/GenBank/DDBJ whole genome shotgun (WGS) entry which is preliminary data.</text>
</comment>
<dbReference type="PANTHER" id="PTHR35936:SF37">
    <property type="entry name" value="AMINO ACID ABC TRANSPORTER SUBSTRATE-BINDING PROTEIN"/>
    <property type="match status" value="1"/>
</dbReference>
<feature type="domain" description="Solute-binding protein family 3/N-terminal" evidence="6">
    <location>
        <begin position="49"/>
        <end position="269"/>
    </location>
</feature>
<dbReference type="GO" id="GO:0030313">
    <property type="term" value="C:cell envelope"/>
    <property type="evidence" value="ECO:0007669"/>
    <property type="project" value="UniProtKB-SubCell"/>
</dbReference>
<evidence type="ECO:0000256" key="3">
    <source>
        <dbReference type="ARBA" id="ARBA00022729"/>
    </source>
</evidence>
<proteinExistence type="inferred from homology"/>
<dbReference type="Gene3D" id="3.40.190.10">
    <property type="entry name" value="Periplasmic binding protein-like II"/>
    <property type="match status" value="2"/>
</dbReference>
<protein>
    <submittedName>
        <fullName evidence="7">Amino acid ABC transporter substrate-binding protein</fullName>
    </submittedName>
</protein>
<dbReference type="Pfam" id="PF00497">
    <property type="entry name" value="SBP_bac_3"/>
    <property type="match status" value="1"/>
</dbReference>
<accession>A0A0J1D0E3</accession>
<dbReference type="OrthoDB" id="5363083at2"/>
<dbReference type="InterPro" id="IPR018313">
    <property type="entry name" value="SBP_3_CS"/>
</dbReference>
<dbReference type="SMART" id="SM00062">
    <property type="entry name" value="PBPb"/>
    <property type="match status" value="1"/>
</dbReference>
<evidence type="ECO:0000256" key="4">
    <source>
        <dbReference type="RuleBase" id="RU003744"/>
    </source>
</evidence>
<keyword evidence="3 5" id="KW-0732">Signal</keyword>
<feature type="signal peptide" evidence="5">
    <location>
        <begin position="1"/>
        <end position="38"/>
    </location>
</feature>
<dbReference type="EMBL" id="AEJF01000075">
    <property type="protein sequence ID" value="KLU26222.1"/>
    <property type="molecule type" value="Genomic_DNA"/>
</dbReference>
<evidence type="ECO:0000259" key="6">
    <source>
        <dbReference type="SMART" id="SM00062"/>
    </source>
</evidence>
<sequence length="274" mass="29377">MKLFPSFPRPRAARRSRLPALAALVSLVVGMTVQPANADQLDSIRAAHVLRVAVPEDYPPFGSPGADMKLQGYDIDMANLLAKTIGVEVKLIPVTSANRVAYLLSGRADLTISSLAKTADREKVIDFSQAYAPYFQGVFGPADVKVAGPADLAGKTIGATRGTVEEMTITQTAPPSATIKRFDDNAGTIAAFLSGQVQLFAAGNVVATAIIAKHPPRVPESKYIFRNSPCYIGVLKDQPRLLDLVNQTIDRAKHDGTLNSISQKWLDMPLPANL</sequence>
<comment type="similarity">
    <text evidence="2 4">Belongs to the bacterial solute-binding protein 3 family.</text>
</comment>
<feature type="chain" id="PRO_5005249514" evidence="5">
    <location>
        <begin position="39"/>
        <end position="274"/>
    </location>
</feature>
<dbReference type="SUPFAM" id="SSF53850">
    <property type="entry name" value="Periplasmic binding protein-like II"/>
    <property type="match status" value="1"/>
</dbReference>